<evidence type="ECO:0008006" key="4">
    <source>
        <dbReference type="Google" id="ProtNLM"/>
    </source>
</evidence>
<feature type="compositionally biased region" description="Low complexity" evidence="1">
    <location>
        <begin position="81"/>
        <end position="94"/>
    </location>
</feature>
<proteinExistence type="predicted"/>
<dbReference type="EMBL" id="CAWUON010000110">
    <property type="protein sequence ID" value="CAK7273384.1"/>
    <property type="molecule type" value="Genomic_DNA"/>
</dbReference>
<protein>
    <recommendedName>
        <fullName evidence="4">Myb/SANT-like domain-containing protein</fullName>
    </recommendedName>
</protein>
<gene>
    <name evidence="2" type="ORF">SEPCBS119000_005626</name>
</gene>
<evidence type="ECO:0000313" key="3">
    <source>
        <dbReference type="Proteomes" id="UP001642502"/>
    </source>
</evidence>
<feature type="compositionally biased region" description="Basic and acidic residues" evidence="1">
    <location>
        <begin position="297"/>
        <end position="306"/>
    </location>
</feature>
<feature type="region of interest" description="Disordered" evidence="1">
    <location>
        <begin position="234"/>
        <end position="306"/>
    </location>
</feature>
<dbReference type="Proteomes" id="UP001642502">
    <property type="component" value="Unassembled WGS sequence"/>
</dbReference>
<reference evidence="2 3" key="1">
    <citation type="submission" date="2024-01" db="EMBL/GenBank/DDBJ databases">
        <authorList>
            <person name="Allen C."/>
            <person name="Tagirdzhanova G."/>
        </authorList>
    </citation>
    <scope>NUCLEOTIDE SEQUENCE [LARGE SCALE GENOMIC DNA]</scope>
    <source>
        <strain evidence="2 3">CBS 119000</strain>
    </source>
</reference>
<keyword evidence="3" id="KW-1185">Reference proteome</keyword>
<name>A0ABP0DYL7_9PEZI</name>
<evidence type="ECO:0000313" key="2">
    <source>
        <dbReference type="EMBL" id="CAK7273384.1"/>
    </source>
</evidence>
<feature type="compositionally biased region" description="Polar residues" evidence="1">
    <location>
        <begin position="70"/>
        <end position="80"/>
    </location>
</feature>
<accession>A0ABP0DYL7</accession>
<sequence>MAAPMFPDRAASAQYVGGPVPMASRVPSGPSNQFTSPSMQLQGDVLARTANESQPLFVQPTGLMVQQPATNAARETTQSSPAAPAVPAKPTNAPIPKLGSKMHFSKEMTAGIMSLLLYYKNQGLVKGNKTRHWESVFKLVLADARQRWPDDAWKPSTISSKFINEKNRYSQWLSFYQQPSVTYNVRTGLLQTDDEEEWKAFLASYGPTRRSCAWLRTVPLGNVEVYEAVFGGDSTAGAEAGNDDDPASTPGNGGESESSETPAVRQRKRKQPAHGEPEVNRSHPAPVVDLTRHSRAKPRDKTRRRDDILAASKLISDGLKAAAAPAMPSVPPIVTEAMASLYSQWKDKLSTQELLICARKLQTPGEAQMWALFSDEATRRGLIEDWTQDE</sequence>
<feature type="region of interest" description="Disordered" evidence="1">
    <location>
        <begin position="70"/>
        <end position="99"/>
    </location>
</feature>
<organism evidence="2 3">
    <name type="scientific">Sporothrix epigloea</name>
    <dbReference type="NCBI Taxonomy" id="1892477"/>
    <lineage>
        <taxon>Eukaryota</taxon>
        <taxon>Fungi</taxon>
        <taxon>Dikarya</taxon>
        <taxon>Ascomycota</taxon>
        <taxon>Pezizomycotina</taxon>
        <taxon>Sordariomycetes</taxon>
        <taxon>Sordariomycetidae</taxon>
        <taxon>Ophiostomatales</taxon>
        <taxon>Ophiostomataceae</taxon>
        <taxon>Sporothrix</taxon>
    </lineage>
</organism>
<comment type="caution">
    <text evidence="2">The sequence shown here is derived from an EMBL/GenBank/DDBJ whole genome shotgun (WGS) entry which is preliminary data.</text>
</comment>
<evidence type="ECO:0000256" key="1">
    <source>
        <dbReference type="SAM" id="MobiDB-lite"/>
    </source>
</evidence>